<organism evidence="10 11">
    <name type="scientific">Sinocyclocheilus grahami</name>
    <name type="common">Dianchi golden-line fish</name>
    <name type="synonym">Barbus grahami</name>
    <dbReference type="NCBI Taxonomy" id="75366"/>
    <lineage>
        <taxon>Eukaryota</taxon>
        <taxon>Metazoa</taxon>
        <taxon>Chordata</taxon>
        <taxon>Craniata</taxon>
        <taxon>Vertebrata</taxon>
        <taxon>Euteleostomi</taxon>
        <taxon>Actinopterygii</taxon>
        <taxon>Neopterygii</taxon>
        <taxon>Teleostei</taxon>
        <taxon>Ostariophysi</taxon>
        <taxon>Cypriniformes</taxon>
        <taxon>Cyprinidae</taxon>
        <taxon>Cyprininae</taxon>
        <taxon>Sinocyclocheilus</taxon>
    </lineage>
</organism>
<dbReference type="PANTHER" id="PTHR11640">
    <property type="entry name" value="NEPHRIN"/>
    <property type="match status" value="1"/>
</dbReference>
<dbReference type="InterPro" id="IPR003961">
    <property type="entry name" value="FN3_dom"/>
</dbReference>
<dbReference type="FunFam" id="2.60.40.10:FF:000405">
    <property type="entry name" value="nephrin isoform X1"/>
    <property type="match status" value="1"/>
</dbReference>
<dbReference type="InParanoid" id="A0A672JWH5"/>
<dbReference type="Pfam" id="PF13927">
    <property type="entry name" value="Ig_3"/>
    <property type="match status" value="1"/>
</dbReference>
<dbReference type="Pfam" id="PF07679">
    <property type="entry name" value="I-set"/>
    <property type="match status" value="2"/>
</dbReference>
<dbReference type="InterPro" id="IPR013162">
    <property type="entry name" value="CD80_C2-set"/>
</dbReference>
<evidence type="ECO:0000256" key="1">
    <source>
        <dbReference type="ARBA" id="ARBA00004479"/>
    </source>
</evidence>
<reference evidence="10" key="2">
    <citation type="submission" date="2025-09" db="UniProtKB">
        <authorList>
            <consortium name="Ensembl"/>
        </authorList>
    </citation>
    <scope>IDENTIFICATION</scope>
</reference>
<feature type="domain" description="Ig-like" evidence="8">
    <location>
        <begin position="430"/>
        <end position="466"/>
    </location>
</feature>
<evidence type="ECO:0000256" key="2">
    <source>
        <dbReference type="ARBA" id="ARBA00022737"/>
    </source>
</evidence>
<feature type="domain" description="Ig-like" evidence="8">
    <location>
        <begin position="16"/>
        <end position="108"/>
    </location>
</feature>
<dbReference type="InterPro" id="IPR007110">
    <property type="entry name" value="Ig-like_dom"/>
</dbReference>
<feature type="domain" description="Ig-like" evidence="8">
    <location>
        <begin position="157"/>
        <end position="251"/>
    </location>
</feature>
<evidence type="ECO:0000313" key="11">
    <source>
        <dbReference type="Proteomes" id="UP000472262"/>
    </source>
</evidence>
<keyword evidence="6" id="KW-0393">Immunoglobulin domain</keyword>
<dbReference type="SUPFAM" id="SSF49265">
    <property type="entry name" value="Fibronectin type III"/>
    <property type="match status" value="1"/>
</dbReference>
<evidence type="ECO:0000256" key="3">
    <source>
        <dbReference type="ARBA" id="ARBA00023136"/>
    </source>
</evidence>
<proteinExistence type="predicted"/>
<dbReference type="SMART" id="SM00408">
    <property type="entry name" value="IGc2"/>
    <property type="match status" value="3"/>
</dbReference>
<dbReference type="InterPro" id="IPR051275">
    <property type="entry name" value="Cell_adhesion_signaling"/>
</dbReference>
<accession>A0A672JWH5</accession>
<feature type="domain" description="Fibronectin type-III" evidence="9">
    <location>
        <begin position="774"/>
        <end position="874"/>
    </location>
</feature>
<dbReference type="InterPro" id="IPR013098">
    <property type="entry name" value="Ig_I-set"/>
</dbReference>
<keyword evidence="3" id="KW-0472">Membrane</keyword>
<feature type="chain" id="PRO_5025362073" evidence="7">
    <location>
        <begin position="18"/>
        <end position="880"/>
    </location>
</feature>
<dbReference type="GO" id="GO:0050839">
    <property type="term" value="F:cell adhesion molecule binding"/>
    <property type="evidence" value="ECO:0007669"/>
    <property type="project" value="TreeGrafter"/>
</dbReference>
<evidence type="ECO:0000256" key="4">
    <source>
        <dbReference type="ARBA" id="ARBA00023157"/>
    </source>
</evidence>
<evidence type="ECO:0000256" key="5">
    <source>
        <dbReference type="ARBA" id="ARBA00023180"/>
    </source>
</evidence>
<dbReference type="InterPro" id="IPR003599">
    <property type="entry name" value="Ig_sub"/>
</dbReference>
<feature type="signal peptide" evidence="7">
    <location>
        <begin position="1"/>
        <end position="17"/>
    </location>
</feature>
<dbReference type="OMA" id="PAFVWSF"/>
<dbReference type="Ensembl" id="ENSSGRT00000000587.1">
    <property type="protein sequence ID" value="ENSSGRP00000000518.1"/>
    <property type="gene ID" value="ENSSGRG00000000350.1"/>
</dbReference>
<dbReference type="PROSITE" id="PS50835">
    <property type="entry name" value="IG_LIKE"/>
    <property type="match status" value="5"/>
</dbReference>
<evidence type="ECO:0000259" key="8">
    <source>
        <dbReference type="PROSITE" id="PS50835"/>
    </source>
</evidence>
<dbReference type="GO" id="GO:0098609">
    <property type="term" value="P:cell-cell adhesion"/>
    <property type="evidence" value="ECO:0007669"/>
    <property type="project" value="TreeGrafter"/>
</dbReference>
<dbReference type="SUPFAM" id="SSF48726">
    <property type="entry name" value="Immunoglobulin"/>
    <property type="match status" value="6"/>
</dbReference>
<dbReference type="AlphaFoldDB" id="A0A672JWH5"/>
<dbReference type="CDD" id="cd00063">
    <property type="entry name" value="FN3"/>
    <property type="match status" value="1"/>
</dbReference>
<dbReference type="GO" id="GO:0005911">
    <property type="term" value="C:cell-cell junction"/>
    <property type="evidence" value="ECO:0007669"/>
    <property type="project" value="TreeGrafter"/>
</dbReference>
<dbReference type="PROSITE" id="PS50853">
    <property type="entry name" value="FN3"/>
    <property type="match status" value="1"/>
</dbReference>
<reference evidence="10" key="1">
    <citation type="submission" date="2025-08" db="UniProtKB">
        <authorList>
            <consortium name="Ensembl"/>
        </authorList>
    </citation>
    <scope>IDENTIFICATION</scope>
</reference>
<protein>
    <submittedName>
        <fullName evidence="10">NPHS1 adhesion molecule, nephrin</fullName>
    </submittedName>
</protein>
<dbReference type="InterPro" id="IPR036116">
    <property type="entry name" value="FN3_sf"/>
</dbReference>
<keyword evidence="2" id="KW-0677">Repeat</keyword>
<dbReference type="InterPro" id="IPR013783">
    <property type="entry name" value="Ig-like_fold"/>
</dbReference>
<dbReference type="Pfam" id="PF00041">
    <property type="entry name" value="fn3"/>
    <property type="match status" value="1"/>
</dbReference>
<keyword evidence="7" id="KW-0732">Signal</keyword>
<dbReference type="Gene3D" id="2.60.40.10">
    <property type="entry name" value="Immunoglobulins"/>
    <property type="match status" value="7"/>
</dbReference>
<keyword evidence="5" id="KW-0325">Glycoprotein</keyword>
<comment type="subcellular location">
    <subcellularLocation>
        <location evidence="1">Membrane</location>
        <topology evidence="1">Single-pass type I membrane protein</topology>
    </subcellularLocation>
</comment>
<dbReference type="Proteomes" id="UP000472262">
    <property type="component" value="Unassembled WGS sequence"/>
</dbReference>
<keyword evidence="11" id="KW-1185">Reference proteome</keyword>
<evidence type="ECO:0000256" key="6">
    <source>
        <dbReference type="ARBA" id="ARBA00023319"/>
    </source>
</evidence>
<dbReference type="SMART" id="SM00409">
    <property type="entry name" value="IG"/>
    <property type="match status" value="6"/>
</dbReference>
<evidence type="ECO:0000259" key="9">
    <source>
        <dbReference type="PROSITE" id="PS50853"/>
    </source>
</evidence>
<dbReference type="SMART" id="SM00060">
    <property type="entry name" value="FN3"/>
    <property type="match status" value="1"/>
</dbReference>
<keyword evidence="4" id="KW-1015">Disulfide bond</keyword>
<dbReference type="Pfam" id="PF08205">
    <property type="entry name" value="C2-set_2"/>
    <property type="match status" value="2"/>
</dbReference>
<evidence type="ECO:0000313" key="10">
    <source>
        <dbReference type="Ensembl" id="ENSSGRP00000000518.1"/>
    </source>
</evidence>
<dbReference type="InterPro" id="IPR003598">
    <property type="entry name" value="Ig_sub2"/>
</dbReference>
<dbReference type="GO" id="GO:0005886">
    <property type="term" value="C:plasma membrane"/>
    <property type="evidence" value="ECO:0007669"/>
    <property type="project" value="TreeGrafter"/>
</dbReference>
<feature type="domain" description="Ig-like" evidence="8">
    <location>
        <begin position="620"/>
        <end position="705"/>
    </location>
</feature>
<dbReference type="InterPro" id="IPR036179">
    <property type="entry name" value="Ig-like_dom_sf"/>
</dbReference>
<sequence length="880" mass="98585">SLYVVVVLTCCVCGQQAFKTEPHNVTVRAGAIALLKCEVLRASGAVQWVKDGLLLGLQRSLPGYPRYSMTGDQQKGQYHLQILNLSLEDDGPYECQVGRSVSSRAIVSRTAWLNMQSKQSHLLPPSKEWRGECKWGKSARGTTLAMTDRSTKAANVPQQAPVIMGLENEEVKAGSFLRLVCMSYGGNPLATLHWTKNGEVLSTSWEEDVVSRRSSSVLKMEVKPEDNHAVLRCESVNQVSRSPMSLTHTLTILFEPAKVKLLGTFEAIERQEINLLCYTSSSNPPVHIRWWLGFTELNRTDVTISEGDNGGMMTMSNLTHKVSHEDNSLFLTCEAFNKGTRFSRVRSEELNVYYPPLKVWLDAPPPNIFLHSGTTLRLVCFSRVGNPTGQLVWLKTTSKHVYSQRGVSRELHLILQPSDNLATCRFCVFPAVSVKIMAKQQELRRGQMLDLDCLAGSSTPTANISWSLGPLTRLLTRLNLAGCPKTSKLSLTLESHHWKKRITCQAFSNVLSEVVNNFYTLNVLFPPEFSDEQPDQVQVIEDETAALPVKVSANPDEITCEWIFQGEKLIKERDPRYHFDDWTLEMVNVSRRDGGDYIIECSNAEGKNRTKLKLAVQYAPTVCMKSDPLYVNLGDTADLLCVADANPITYSMFSWKWMVREVDDLGEESEDEGTGLLTIYEVTRDRAGVYQCTADNGISPPGSVEGQLIVRCEFSVLVVYEEKMEVTGTVHTSVLTVINVSAALDYAVFTCTVHNSMGEDSLDIQLLSTNHPNPPSALKLLRVDHNSVTLEWMPGFDGGLTQNFRVRYQWAGSVSFMYVDVFPPTATVYTVTGLNPSTTYNFGQRYQYNGREQLCRQQQNTDGHHCWYFQLSLSNKAYDT</sequence>
<feature type="domain" description="Ig-like" evidence="8">
    <location>
        <begin position="256"/>
        <end position="351"/>
    </location>
</feature>
<dbReference type="PANTHER" id="PTHR11640:SF136">
    <property type="entry name" value="NEPHRIN"/>
    <property type="match status" value="1"/>
</dbReference>
<evidence type="ECO:0000256" key="7">
    <source>
        <dbReference type="SAM" id="SignalP"/>
    </source>
</evidence>
<name>A0A672JWH5_SINGR</name>